<organism evidence="3 6">
    <name type="scientific">Natronoglomus mannanivorans</name>
    <dbReference type="NCBI Taxonomy" id="2979990"/>
    <lineage>
        <taxon>Archaea</taxon>
        <taxon>Methanobacteriati</taxon>
        <taxon>Methanobacteriota</taxon>
        <taxon>Stenosarchaea group</taxon>
        <taxon>Halobacteria</taxon>
        <taxon>Halobacteriales</taxon>
        <taxon>Natrialbaceae</taxon>
        <taxon>Natronoglomus</taxon>
    </lineage>
</organism>
<dbReference type="Gene3D" id="3.40.50.620">
    <property type="entry name" value="HUPs"/>
    <property type="match status" value="1"/>
</dbReference>
<feature type="domain" description="UspA" evidence="2">
    <location>
        <begin position="2"/>
        <end position="134"/>
    </location>
</feature>
<name>A0AAP3E3K0_9EURY</name>
<dbReference type="PANTHER" id="PTHR46268:SF24">
    <property type="entry name" value="UNIVERSAL STRESS PROTEIN"/>
    <property type="match status" value="1"/>
</dbReference>
<dbReference type="Proteomes" id="UP001320972">
    <property type="component" value="Unassembled WGS sequence"/>
</dbReference>
<sequence>MERVLVAMDDSEEARMALEHAFERFPEATVHVVHVPETSNFTFDFDSTITEEAQKRAETVLEEARTVANEYDRTIEAELVFGHAAEAVVSYADEHDIDQIITGSRGAEGPKRLLLGSVAETIVRRASCPVTVVR</sequence>
<dbReference type="Pfam" id="PF00582">
    <property type="entry name" value="Usp"/>
    <property type="match status" value="1"/>
</dbReference>
<comment type="caution">
    <text evidence="3">The sequence shown here is derived from an EMBL/GenBank/DDBJ whole genome shotgun (WGS) entry which is preliminary data.</text>
</comment>
<dbReference type="InterPro" id="IPR006016">
    <property type="entry name" value="UspA"/>
</dbReference>
<dbReference type="EMBL" id="JAOPKA010000016">
    <property type="protein sequence ID" value="MCU4743510.1"/>
    <property type="molecule type" value="Genomic_DNA"/>
</dbReference>
<comment type="similarity">
    <text evidence="1">Belongs to the universal stress protein A family.</text>
</comment>
<reference evidence="3 5" key="1">
    <citation type="submission" date="2022-09" db="EMBL/GenBank/DDBJ databases">
        <title>Enrichment on poylsaccharides allowed isolation of novel metabolic and taxonomic groups of Haloarchaea.</title>
        <authorList>
            <person name="Sorokin D.Y."/>
            <person name="Elcheninov A.G."/>
            <person name="Khizhniak T.V."/>
            <person name="Kolganova T.V."/>
            <person name="Kublanov I.V."/>
        </authorList>
    </citation>
    <scope>NUCLEOTIDE SEQUENCE</scope>
    <source>
        <strain evidence="4 5">AArc-m2/3/4</strain>
        <strain evidence="3">AArc-xg1-1</strain>
    </source>
</reference>
<keyword evidence="5" id="KW-1185">Reference proteome</keyword>
<dbReference type="InterPro" id="IPR006015">
    <property type="entry name" value="Universal_stress_UspA"/>
</dbReference>
<dbReference type="EMBL" id="JAOPKB010000014">
    <property type="protein sequence ID" value="MCU4974807.1"/>
    <property type="molecule type" value="Genomic_DNA"/>
</dbReference>
<dbReference type="AlphaFoldDB" id="A0AAP3E3K0"/>
<dbReference type="RefSeq" id="WP_338005329.1">
    <property type="nucleotide sequence ID" value="NZ_JAOPKA010000016.1"/>
</dbReference>
<dbReference type="Proteomes" id="UP001321018">
    <property type="component" value="Unassembled WGS sequence"/>
</dbReference>
<evidence type="ECO:0000313" key="3">
    <source>
        <dbReference type="EMBL" id="MCU4743510.1"/>
    </source>
</evidence>
<accession>A0AAP3E3K0</accession>
<dbReference type="CDD" id="cd00293">
    <property type="entry name" value="USP-like"/>
    <property type="match status" value="1"/>
</dbReference>
<dbReference type="SUPFAM" id="SSF52402">
    <property type="entry name" value="Adenine nucleotide alpha hydrolases-like"/>
    <property type="match status" value="1"/>
</dbReference>
<dbReference type="InterPro" id="IPR014729">
    <property type="entry name" value="Rossmann-like_a/b/a_fold"/>
</dbReference>
<evidence type="ECO:0000259" key="2">
    <source>
        <dbReference type="Pfam" id="PF00582"/>
    </source>
</evidence>
<proteinExistence type="inferred from homology"/>
<evidence type="ECO:0000313" key="5">
    <source>
        <dbReference type="Proteomes" id="UP001320972"/>
    </source>
</evidence>
<evidence type="ECO:0000313" key="4">
    <source>
        <dbReference type="EMBL" id="MCU4974807.1"/>
    </source>
</evidence>
<dbReference type="PRINTS" id="PR01438">
    <property type="entry name" value="UNVRSLSTRESS"/>
</dbReference>
<protein>
    <submittedName>
        <fullName evidence="3">Universal stress protein</fullName>
    </submittedName>
</protein>
<gene>
    <name evidence="4" type="ORF">OB955_18980</name>
    <name evidence="3" type="ORF">OB960_19175</name>
</gene>
<evidence type="ECO:0000313" key="6">
    <source>
        <dbReference type="Proteomes" id="UP001321018"/>
    </source>
</evidence>
<dbReference type="PANTHER" id="PTHR46268">
    <property type="entry name" value="STRESS RESPONSE PROTEIN NHAX"/>
    <property type="match status" value="1"/>
</dbReference>
<evidence type="ECO:0000256" key="1">
    <source>
        <dbReference type="ARBA" id="ARBA00008791"/>
    </source>
</evidence>